<proteinExistence type="predicted"/>
<protein>
    <submittedName>
        <fullName evidence="3">Uncharacterized protein</fullName>
    </submittedName>
</protein>
<feature type="compositionally biased region" description="Basic and acidic residues" evidence="2">
    <location>
        <begin position="7"/>
        <end position="38"/>
    </location>
</feature>
<dbReference type="EMBL" id="BQNB010008902">
    <property type="protein sequence ID" value="GJS55944.1"/>
    <property type="molecule type" value="Genomic_DNA"/>
</dbReference>
<reference evidence="3" key="2">
    <citation type="submission" date="2022-01" db="EMBL/GenBank/DDBJ databases">
        <authorList>
            <person name="Yamashiro T."/>
            <person name="Shiraishi A."/>
            <person name="Satake H."/>
            <person name="Nakayama K."/>
        </authorList>
    </citation>
    <scope>NUCLEOTIDE SEQUENCE</scope>
</reference>
<sequence>MGNVKKSFTERTRHKLQYDSRMNERQMQSKEGKVDSSKALDASLVVTECSAIESENSNSEHAFNKSVNESSGMESGKQDTSSRSGNYITHTVDADIKPANDQVPFAEVQLTTQHNVLANEQQHTEQSEPIYDTYLLKKVDSNTTPDSTNISHRGGEIDQDAEQYQVKSHLLNAEFFKMKDMVEKEVYNELSNRFLQLEKHCISLEILIQQKEESFQSNKPCKNQDSPEFHKFFEINELKAQLQAKNSTFNNLKKKIKNVHERSNKAKVKQGIDVLETIKIKLESSVAKLLVENEKLNKENEHLKQSYKELYDSIKKKRIQTKDHNDSLIAQVNSKTVENADLKAQIQEKVFTNAALKNELRKLKGNSENTKFAKTIILGDTVLQPTLETIQLVLDNTDCI</sequence>
<keyword evidence="4" id="KW-1185">Reference proteome</keyword>
<evidence type="ECO:0000313" key="3">
    <source>
        <dbReference type="EMBL" id="GJS55944.1"/>
    </source>
</evidence>
<evidence type="ECO:0000256" key="1">
    <source>
        <dbReference type="SAM" id="Coils"/>
    </source>
</evidence>
<feature type="region of interest" description="Disordered" evidence="2">
    <location>
        <begin position="53"/>
        <end position="86"/>
    </location>
</feature>
<accession>A0ABQ4WSR0</accession>
<evidence type="ECO:0000256" key="2">
    <source>
        <dbReference type="SAM" id="MobiDB-lite"/>
    </source>
</evidence>
<feature type="region of interest" description="Disordered" evidence="2">
    <location>
        <begin position="1"/>
        <end position="38"/>
    </location>
</feature>
<dbReference type="Proteomes" id="UP001151760">
    <property type="component" value="Unassembled WGS sequence"/>
</dbReference>
<gene>
    <name evidence="3" type="ORF">Tco_0629306</name>
</gene>
<name>A0ABQ4WSR0_9ASTR</name>
<evidence type="ECO:0000313" key="4">
    <source>
        <dbReference type="Proteomes" id="UP001151760"/>
    </source>
</evidence>
<comment type="caution">
    <text evidence="3">The sequence shown here is derived from an EMBL/GenBank/DDBJ whole genome shotgun (WGS) entry which is preliminary data.</text>
</comment>
<feature type="coiled-coil region" evidence="1">
    <location>
        <begin position="235"/>
        <end position="313"/>
    </location>
</feature>
<reference evidence="3" key="1">
    <citation type="journal article" date="2022" name="Int. J. Mol. Sci.">
        <title>Draft Genome of Tanacetum Coccineum: Genomic Comparison of Closely Related Tanacetum-Family Plants.</title>
        <authorList>
            <person name="Yamashiro T."/>
            <person name="Shiraishi A."/>
            <person name="Nakayama K."/>
            <person name="Satake H."/>
        </authorList>
    </citation>
    <scope>NUCLEOTIDE SEQUENCE</scope>
</reference>
<keyword evidence="1" id="KW-0175">Coiled coil</keyword>
<organism evidence="3 4">
    <name type="scientific">Tanacetum coccineum</name>
    <dbReference type="NCBI Taxonomy" id="301880"/>
    <lineage>
        <taxon>Eukaryota</taxon>
        <taxon>Viridiplantae</taxon>
        <taxon>Streptophyta</taxon>
        <taxon>Embryophyta</taxon>
        <taxon>Tracheophyta</taxon>
        <taxon>Spermatophyta</taxon>
        <taxon>Magnoliopsida</taxon>
        <taxon>eudicotyledons</taxon>
        <taxon>Gunneridae</taxon>
        <taxon>Pentapetalae</taxon>
        <taxon>asterids</taxon>
        <taxon>campanulids</taxon>
        <taxon>Asterales</taxon>
        <taxon>Asteraceae</taxon>
        <taxon>Asteroideae</taxon>
        <taxon>Anthemideae</taxon>
        <taxon>Anthemidinae</taxon>
        <taxon>Tanacetum</taxon>
    </lineage>
</organism>